<feature type="domain" description="Fringe-like glycosyltransferase" evidence="9">
    <location>
        <begin position="29"/>
        <end position="82"/>
    </location>
</feature>
<dbReference type="GO" id="GO:0016757">
    <property type="term" value="F:glycosyltransferase activity"/>
    <property type="evidence" value="ECO:0007669"/>
    <property type="project" value="UniProtKB-KW"/>
</dbReference>
<evidence type="ECO:0000256" key="5">
    <source>
        <dbReference type="ARBA" id="ARBA00022968"/>
    </source>
</evidence>
<protein>
    <recommendedName>
        <fullName evidence="9">Fringe-like glycosyltransferase domain-containing protein</fullName>
    </recommendedName>
</protein>
<dbReference type="InterPro" id="IPR003378">
    <property type="entry name" value="Fringe-like_glycosylTrfase"/>
</dbReference>
<evidence type="ECO:0000256" key="2">
    <source>
        <dbReference type="ARBA" id="ARBA00022676"/>
    </source>
</evidence>
<dbReference type="WBParaSite" id="PSU_v2.g16638.t1">
    <property type="protein sequence ID" value="PSU_v2.g16638.t1"/>
    <property type="gene ID" value="PSU_v2.g16638"/>
</dbReference>
<dbReference type="GO" id="GO:0016020">
    <property type="term" value="C:membrane"/>
    <property type="evidence" value="ECO:0007669"/>
    <property type="project" value="UniProtKB-SubCell"/>
</dbReference>
<reference evidence="11" key="1">
    <citation type="submission" date="2022-11" db="UniProtKB">
        <authorList>
            <consortium name="WormBaseParasite"/>
        </authorList>
    </citation>
    <scope>IDENTIFICATION</scope>
</reference>
<evidence type="ECO:0000256" key="3">
    <source>
        <dbReference type="ARBA" id="ARBA00022679"/>
    </source>
</evidence>
<keyword evidence="10" id="KW-1185">Reference proteome</keyword>
<dbReference type="Proteomes" id="UP000887577">
    <property type="component" value="Unplaced"/>
</dbReference>
<evidence type="ECO:0000256" key="8">
    <source>
        <dbReference type="SAM" id="Phobius"/>
    </source>
</evidence>
<evidence type="ECO:0000256" key="4">
    <source>
        <dbReference type="ARBA" id="ARBA00022692"/>
    </source>
</evidence>
<evidence type="ECO:0000256" key="7">
    <source>
        <dbReference type="ARBA" id="ARBA00023136"/>
    </source>
</evidence>
<keyword evidence="4 8" id="KW-0812">Transmembrane</keyword>
<proteinExistence type="predicted"/>
<name>A0A914YD20_9BILA</name>
<dbReference type="Pfam" id="PF02434">
    <property type="entry name" value="Fringe"/>
    <property type="match status" value="1"/>
</dbReference>
<keyword evidence="2" id="KW-0328">Glycosyltransferase</keyword>
<keyword evidence="5" id="KW-0735">Signal-anchor</keyword>
<keyword evidence="6 8" id="KW-1133">Transmembrane helix</keyword>
<keyword evidence="3" id="KW-0808">Transferase</keyword>
<evidence type="ECO:0000313" key="10">
    <source>
        <dbReference type="Proteomes" id="UP000887577"/>
    </source>
</evidence>
<comment type="subcellular location">
    <subcellularLocation>
        <location evidence="1">Membrane</location>
        <topology evidence="1">Single-pass type II membrane protein</topology>
    </subcellularLocation>
</comment>
<sequence>MLKKYKTFGYTVIICVIIYFCWNKVKTKLEGNYLTITVKTAFRTHNTRVAQIVDSWFQLAPKNIYFITDAFDPVLQRKGQRNTYKYKLWLRI</sequence>
<feature type="transmembrane region" description="Helical" evidence="8">
    <location>
        <begin position="7"/>
        <end position="25"/>
    </location>
</feature>
<evidence type="ECO:0000259" key="9">
    <source>
        <dbReference type="Pfam" id="PF02434"/>
    </source>
</evidence>
<dbReference type="Gene3D" id="3.90.550.50">
    <property type="match status" value="1"/>
</dbReference>
<organism evidence="10 11">
    <name type="scientific">Panagrolaimus superbus</name>
    <dbReference type="NCBI Taxonomy" id="310955"/>
    <lineage>
        <taxon>Eukaryota</taxon>
        <taxon>Metazoa</taxon>
        <taxon>Ecdysozoa</taxon>
        <taxon>Nematoda</taxon>
        <taxon>Chromadorea</taxon>
        <taxon>Rhabditida</taxon>
        <taxon>Tylenchina</taxon>
        <taxon>Panagrolaimomorpha</taxon>
        <taxon>Panagrolaimoidea</taxon>
        <taxon>Panagrolaimidae</taxon>
        <taxon>Panagrolaimus</taxon>
    </lineage>
</organism>
<evidence type="ECO:0000256" key="1">
    <source>
        <dbReference type="ARBA" id="ARBA00004606"/>
    </source>
</evidence>
<dbReference type="AlphaFoldDB" id="A0A914YD20"/>
<accession>A0A914YD20</accession>
<evidence type="ECO:0000256" key="6">
    <source>
        <dbReference type="ARBA" id="ARBA00022989"/>
    </source>
</evidence>
<evidence type="ECO:0000313" key="11">
    <source>
        <dbReference type="WBParaSite" id="PSU_v2.g16638.t1"/>
    </source>
</evidence>
<keyword evidence="7 8" id="KW-0472">Membrane</keyword>